<gene>
    <name evidence="2" type="ORF">O181_097000</name>
</gene>
<sequence length="115" mass="12561">MEDSRTSTSSQSLASPFEKFIEIPEADLTSITVFRPESFPTGNSGDIPVSVQELVYGGKAAGVGTSANPLDRNNEHLSSSEEAHGPRKDSRTYEGLEIHVLQRTSPKYRRLVAKP</sequence>
<keyword evidence="3" id="KW-1185">Reference proteome</keyword>
<dbReference type="Proteomes" id="UP000765509">
    <property type="component" value="Unassembled WGS sequence"/>
</dbReference>
<reference evidence="2" key="1">
    <citation type="submission" date="2021-03" db="EMBL/GenBank/DDBJ databases">
        <title>Draft genome sequence of rust myrtle Austropuccinia psidii MF-1, a brazilian biotype.</title>
        <authorList>
            <person name="Quecine M.C."/>
            <person name="Pachon D.M.R."/>
            <person name="Bonatelli M.L."/>
            <person name="Correr F.H."/>
            <person name="Franceschini L.M."/>
            <person name="Leite T.F."/>
            <person name="Margarido G.R.A."/>
            <person name="Almeida C.A."/>
            <person name="Ferrarezi J.A."/>
            <person name="Labate C.A."/>
        </authorList>
    </citation>
    <scope>NUCLEOTIDE SEQUENCE</scope>
    <source>
        <strain evidence="2">MF-1</strain>
    </source>
</reference>
<protein>
    <submittedName>
        <fullName evidence="2">Uncharacterized protein</fullName>
    </submittedName>
</protein>
<organism evidence="2 3">
    <name type="scientific">Austropuccinia psidii MF-1</name>
    <dbReference type="NCBI Taxonomy" id="1389203"/>
    <lineage>
        <taxon>Eukaryota</taxon>
        <taxon>Fungi</taxon>
        <taxon>Dikarya</taxon>
        <taxon>Basidiomycota</taxon>
        <taxon>Pucciniomycotina</taxon>
        <taxon>Pucciniomycetes</taxon>
        <taxon>Pucciniales</taxon>
        <taxon>Sphaerophragmiaceae</taxon>
        <taxon>Austropuccinia</taxon>
    </lineage>
</organism>
<feature type="region of interest" description="Disordered" evidence="1">
    <location>
        <begin position="61"/>
        <end position="97"/>
    </location>
</feature>
<evidence type="ECO:0000313" key="3">
    <source>
        <dbReference type="Proteomes" id="UP000765509"/>
    </source>
</evidence>
<evidence type="ECO:0000256" key="1">
    <source>
        <dbReference type="SAM" id="MobiDB-lite"/>
    </source>
</evidence>
<comment type="caution">
    <text evidence="2">The sequence shown here is derived from an EMBL/GenBank/DDBJ whole genome shotgun (WGS) entry which is preliminary data.</text>
</comment>
<accession>A0A9Q3PDI6</accession>
<feature type="compositionally biased region" description="Basic and acidic residues" evidence="1">
    <location>
        <begin position="72"/>
        <end position="97"/>
    </location>
</feature>
<name>A0A9Q3PDI6_9BASI</name>
<dbReference type="AlphaFoldDB" id="A0A9Q3PDI6"/>
<proteinExistence type="predicted"/>
<dbReference type="EMBL" id="AVOT02065077">
    <property type="protein sequence ID" value="MBW0557285.1"/>
    <property type="molecule type" value="Genomic_DNA"/>
</dbReference>
<evidence type="ECO:0000313" key="2">
    <source>
        <dbReference type="EMBL" id="MBW0557285.1"/>
    </source>
</evidence>